<dbReference type="OrthoDB" id="8922241at2759"/>
<keyword evidence="1" id="KW-0862">Zinc</keyword>
<feature type="non-terminal residue" evidence="3">
    <location>
        <position position="118"/>
    </location>
</feature>
<dbReference type="PROSITE" id="PS50157">
    <property type="entry name" value="ZINC_FINGER_C2H2_2"/>
    <property type="match status" value="1"/>
</dbReference>
<proteinExistence type="predicted"/>
<evidence type="ECO:0000313" key="3">
    <source>
        <dbReference type="EMBL" id="NXX86932.1"/>
    </source>
</evidence>
<dbReference type="GO" id="GO:0008270">
    <property type="term" value="F:zinc ion binding"/>
    <property type="evidence" value="ECO:0007669"/>
    <property type="project" value="UniProtKB-KW"/>
</dbReference>
<dbReference type="Proteomes" id="UP000654395">
    <property type="component" value="Unassembled WGS sequence"/>
</dbReference>
<sequence>LFTEQEPWLSHRQGHRAELSVATSIPPLAQPTALVDLEHSYPKPEEEEEGEEAVGGHQEPVETVQLLLYECGDCLQLFPSPKDFLDHQSSHLVAQERDESHQEGYQVAEGGYQVAEGV</sequence>
<protein>
    <submittedName>
        <fullName evidence="3">ZN574 protein</fullName>
    </submittedName>
</protein>
<accession>A0A852LCX7</accession>
<evidence type="ECO:0000259" key="2">
    <source>
        <dbReference type="PROSITE" id="PS50157"/>
    </source>
</evidence>
<keyword evidence="4" id="KW-1185">Reference proteome</keyword>
<gene>
    <name evidence="3" type="primary">Znf574_2</name>
    <name evidence="3" type="ORF">UROIND_R15053</name>
</gene>
<keyword evidence="1" id="KW-0479">Metal-binding</keyword>
<evidence type="ECO:0000256" key="1">
    <source>
        <dbReference type="PROSITE-ProRule" id="PRU00042"/>
    </source>
</evidence>
<feature type="non-terminal residue" evidence="3">
    <location>
        <position position="1"/>
    </location>
</feature>
<keyword evidence="1" id="KW-0863">Zinc-finger</keyword>
<dbReference type="EMBL" id="WBNH01012546">
    <property type="protein sequence ID" value="NXX86932.1"/>
    <property type="molecule type" value="Genomic_DNA"/>
</dbReference>
<dbReference type="AlphaFoldDB" id="A0A852LCX7"/>
<dbReference type="PROSITE" id="PS00028">
    <property type="entry name" value="ZINC_FINGER_C2H2_1"/>
    <property type="match status" value="1"/>
</dbReference>
<organism evidence="3 4">
    <name type="scientific">Urocolius indicus</name>
    <name type="common">Red-faced mousebird</name>
    <name type="synonym">Colius indicus</name>
    <dbReference type="NCBI Taxonomy" id="458196"/>
    <lineage>
        <taxon>Eukaryota</taxon>
        <taxon>Metazoa</taxon>
        <taxon>Chordata</taxon>
        <taxon>Craniata</taxon>
        <taxon>Vertebrata</taxon>
        <taxon>Euteleostomi</taxon>
        <taxon>Archelosauria</taxon>
        <taxon>Archosauria</taxon>
        <taxon>Dinosauria</taxon>
        <taxon>Saurischia</taxon>
        <taxon>Theropoda</taxon>
        <taxon>Coelurosauria</taxon>
        <taxon>Aves</taxon>
        <taxon>Neognathae</taxon>
        <taxon>Neoaves</taxon>
        <taxon>Telluraves</taxon>
        <taxon>Coraciimorphae</taxon>
        <taxon>Coliiformes</taxon>
        <taxon>Coliidae</taxon>
        <taxon>Urocolius</taxon>
    </lineage>
</organism>
<feature type="domain" description="C2H2-type" evidence="2">
    <location>
        <begin position="69"/>
        <end position="96"/>
    </location>
</feature>
<name>A0A852LCX7_UROIN</name>
<dbReference type="InterPro" id="IPR013087">
    <property type="entry name" value="Znf_C2H2_type"/>
</dbReference>
<reference evidence="3" key="1">
    <citation type="submission" date="2020-02" db="EMBL/GenBank/DDBJ databases">
        <title>Bird 10,000 Genomes (B10K) Project - Family phase.</title>
        <authorList>
            <person name="Zhang G."/>
        </authorList>
    </citation>
    <scope>NUCLEOTIDE SEQUENCE</scope>
    <source>
        <strain evidence="3">B10K-DU-030-59</strain>
    </source>
</reference>
<evidence type="ECO:0000313" key="4">
    <source>
        <dbReference type="Proteomes" id="UP000654395"/>
    </source>
</evidence>
<comment type="caution">
    <text evidence="3">The sequence shown here is derived from an EMBL/GenBank/DDBJ whole genome shotgun (WGS) entry which is preliminary data.</text>
</comment>